<dbReference type="InterPro" id="IPR050889">
    <property type="entry name" value="Dendritic_Spine_Reg/Scaffold"/>
</dbReference>
<evidence type="ECO:0000313" key="5">
    <source>
        <dbReference type="Proteomes" id="UP000191518"/>
    </source>
</evidence>
<dbReference type="InterPro" id="IPR002110">
    <property type="entry name" value="Ankyrin_rpt"/>
</dbReference>
<dbReference type="PROSITE" id="PS50088">
    <property type="entry name" value="ANK_REPEAT"/>
    <property type="match status" value="1"/>
</dbReference>
<evidence type="ECO:0008006" key="6">
    <source>
        <dbReference type="Google" id="ProtNLM"/>
    </source>
</evidence>
<evidence type="ECO:0000256" key="1">
    <source>
        <dbReference type="ARBA" id="ARBA00022737"/>
    </source>
</evidence>
<dbReference type="STRING" id="29845.A0A1V6SFH3"/>
<dbReference type="SMART" id="SM00248">
    <property type="entry name" value="ANK"/>
    <property type="match status" value="6"/>
</dbReference>
<dbReference type="PROSITE" id="PS50297">
    <property type="entry name" value="ANK_REP_REGION"/>
    <property type="match status" value="1"/>
</dbReference>
<dbReference type="Gene3D" id="1.25.40.20">
    <property type="entry name" value="Ankyrin repeat-containing domain"/>
    <property type="match status" value="3"/>
</dbReference>
<gene>
    <name evidence="4" type="ORF">PENVUL_c001G07726</name>
</gene>
<feature type="repeat" description="ANK" evidence="3">
    <location>
        <begin position="240"/>
        <end position="272"/>
    </location>
</feature>
<evidence type="ECO:0000313" key="4">
    <source>
        <dbReference type="EMBL" id="OQE12509.1"/>
    </source>
</evidence>
<keyword evidence="2 3" id="KW-0040">ANK repeat</keyword>
<sequence length="385" mass="42646">MSSRCLTDLPLEMFWLVVENLDCEKDINALSQVSRGIYVLLNPYLYRKNVYNDENSALAWGAYHGQEATVRKALEQGAWLEFNCEDLPEPITLAAIGGHANIVKLLLDHGVDPVSAYGNDRDGKVPMDFVDWVYVGAELIAMPDCPPWTAALARDHAEVLQVLIEDGGFVPRAWDFFNTACDRFFESLKVLVRACPQWAELAQSEYSDILGITIDGSAASVNIARFLIDSGSPVNCGGNYQDNPLDLAAHYGNIEMVKLLLSRGADPDLETPLWSLRCAAERGHVKVAELLLENIDIQSKITGGGDDQFWLLYSAAACGFEKIVRACLNAVCDANRRLDVQYCPFHVDDTCRTSDGRYKLTPLDWARGRSHSAVVRLLENEALAS</sequence>
<dbReference type="PANTHER" id="PTHR24166">
    <property type="entry name" value="ROLLING PEBBLES, ISOFORM B"/>
    <property type="match status" value="1"/>
</dbReference>
<dbReference type="Proteomes" id="UP000191518">
    <property type="component" value="Unassembled WGS sequence"/>
</dbReference>
<evidence type="ECO:0000256" key="3">
    <source>
        <dbReference type="PROSITE-ProRule" id="PRU00023"/>
    </source>
</evidence>
<keyword evidence="5" id="KW-1185">Reference proteome</keyword>
<comment type="caution">
    <text evidence="4">The sequence shown here is derived from an EMBL/GenBank/DDBJ whole genome shotgun (WGS) entry which is preliminary data.</text>
</comment>
<evidence type="ECO:0000256" key="2">
    <source>
        <dbReference type="ARBA" id="ARBA00023043"/>
    </source>
</evidence>
<keyword evidence="1" id="KW-0677">Repeat</keyword>
<dbReference type="AlphaFoldDB" id="A0A1V6SFH3"/>
<dbReference type="Pfam" id="PF00023">
    <property type="entry name" value="Ank"/>
    <property type="match status" value="1"/>
</dbReference>
<dbReference type="SUPFAM" id="SSF48403">
    <property type="entry name" value="Ankyrin repeat"/>
    <property type="match status" value="2"/>
</dbReference>
<protein>
    <recommendedName>
        <fullName evidence="6">F-box domain-containing protein</fullName>
    </recommendedName>
</protein>
<dbReference type="Pfam" id="PF12796">
    <property type="entry name" value="Ank_2"/>
    <property type="match status" value="1"/>
</dbReference>
<accession>A0A1V6SFH3</accession>
<reference evidence="5" key="1">
    <citation type="journal article" date="2017" name="Nat. Microbiol.">
        <title>Global analysis of biosynthetic gene clusters reveals vast potential of secondary metabolite production in Penicillium species.</title>
        <authorList>
            <person name="Nielsen J.C."/>
            <person name="Grijseels S."/>
            <person name="Prigent S."/>
            <person name="Ji B."/>
            <person name="Dainat J."/>
            <person name="Nielsen K.F."/>
            <person name="Frisvad J.C."/>
            <person name="Workman M."/>
            <person name="Nielsen J."/>
        </authorList>
    </citation>
    <scope>NUCLEOTIDE SEQUENCE [LARGE SCALE GENOMIC DNA]</scope>
    <source>
        <strain evidence="5">IBT 29486</strain>
    </source>
</reference>
<dbReference type="PANTHER" id="PTHR24166:SF48">
    <property type="entry name" value="PROTEIN VAPYRIN"/>
    <property type="match status" value="1"/>
</dbReference>
<organism evidence="4 5">
    <name type="scientific">Penicillium vulpinum</name>
    <dbReference type="NCBI Taxonomy" id="29845"/>
    <lineage>
        <taxon>Eukaryota</taxon>
        <taxon>Fungi</taxon>
        <taxon>Dikarya</taxon>
        <taxon>Ascomycota</taxon>
        <taxon>Pezizomycotina</taxon>
        <taxon>Eurotiomycetes</taxon>
        <taxon>Eurotiomycetidae</taxon>
        <taxon>Eurotiales</taxon>
        <taxon>Aspergillaceae</taxon>
        <taxon>Penicillium</taxon>
    </lineage>
</organism>
<name>A0A1V6SFH3_9EURO</name>
<dbReference type="InterPro" id="IPR036770">
    <property type="entry name" value="Ankyrin_rpt-contain_sf"/>
</dbReference>
<proteinExistence type="predicted"/>
<dbReference type="EMBL" id="MDYP01000001">
    <property type="protein sequence ID" value="OQE12509.1"/>
    <property type="molecule type" value="Genomic_DNA"/>
</dbReference>